<protein>
    <submittedName>
        <fullName evidence="2">NAD(P)H-binding protein</fullName>
    </submittedName>
</protein>
<evidence type="ECO:0000313" key="2">
    <source>
        <dbReference type="EMBL" id="MCO6409878.1"/>
    </source>
</evidence>
<dbReference type="InterPro" id="IPR016040">
    <property type="entry name" value="NAD(P)-bd_dom"/>
</dbReference>
<dbReference type="InterPro" id="IPR051604">
    <property type="entry name" value="Ergot_Alk_Oxidoreductase"/>
</dbReference>
<comment type="caution">
    <text evidence="2">The sequence shown here is derived from an EMBL/GenBank/DDBJ whole genome shotgun (WGS) entry which is preliminary data.</text>
</comment>
<dbReference type="InterPro" id="IPR036291">
    <property type="entry name" value="NAD(P)-bd_dom_sf"/>
</dbReference>
<sequence>MSKILVFTATGQVGSALCGELLARGHEVSGVTRSDAAAGRLIQRGITPVAGDIRNLDELGPRLAGFDAVFLASSDAQDQDRTEAALIKCLRDHRTPHVVKLSAQSAGLNPPVSFGIQHRTVELALEQSGLAFTILRPTFFQQSLLLMSGDVAKKKAITAPMGKGRAAMVDVRDIAAVAAQCLTGPGHAGRTYTLTGPQAHGFADVTEKLTALLGLKIGYMSPPVPIARLVMPFLTGMPRWKTSLLVDLMVAIRHGAQQQVTTDVADVTGREPRTLHAFLKEHLESFQP</sequence>
<accession>A0ABT1CUL3</accession>
<dbReference type="Proteomes" id="UP001320715">
    <property type="component" value="Unassembled WGS sequence"/>
</dbReference>
<keyword evidence="3" id="KW-1185">Reference proteome</keyword>
<feature type="domain" description="NAD(P)-binding" evidence="1">
    <location>
        <begin position="9"/>
        <end position="184"/>
    </location>
</feature>
<dbReference type="PANTHER" id="PTHR43162:SF1">
    <property type="entry name" value="PRESTALK A DIFFERENTIATION PROTEIN A"/>
    <property type="match status" value="1"/>
</dbReference>
<dbReference type="Gene3D" id="3.40.50.720">
    <property type="entry name" value="NAD(P)-binding Rossmann-like Domain"/>
    <property type="match status" value="1"/>
</dbReference>
<evidence type="ECO:0000313" key="3">
    <source>
        <dbReference type="Proteomes" id="UP001320715"/>
    </source>
</evidence>
<dbReference type="Gene3D" id="3.90.25.10">
    <property type="entry name" value="UDP-galactose 4-epimerase, domain 1"/>
    <property type="match status" value="1"/>
</dbReference>
<dbReference type="PANTHER" id="PTHR43162">
    <property type="match status" value="1"/>
</dbReference>
<organism evidence="2 3">
    <name type="scientific">Hoeflea alexandrii</name>
    <dbReference type="NCBI Taxonomy" id="288436"/>
    <lineage>
        <taxon>Bacteria</taxon>
        <taxon>Pseudomonadati</taxon>
        <taxon>Pseudomonadota</taxon>
        <taxon>Alphaproteobacteria</taxon>
        <taxon>Hyphomicrobiales</taxon>
        <taxon>Rhizobiaceae</taxon>
        <taxon>Hoeflea</taxon>
    </lineage>
</organism>
<dbReference type="Pfam" id="PF13460">
    <property type="entry name" value="NAD_binding_10"/>
    <property type="match status" value="1"/>
</dbReference>
<dbReference type="SUPFAM" id="SSF51735">
    <property type="entry name" value="NAD(P)-binding Rossmann-fold domains"/>
    <property type="match status" value="1"/>
</dbReference>
<reference evidence="2 3" key="1">
    <citation type="submission" date="2020-01" db="EMBL/GenBank/DDBJ databases">
        <title>Genomes of bacteria type strains.</title>
        <authorList>
            <person name="Chen J."/>
            <person name="Zhu S."/>
            <person name="Yang J."/>
        </authorList>
    </citation>
    <scope>NUCLEOTIDE SEQUENCE [LARGE SCALE GENOMIC DNA]</scope>
    <source>
        <strain evidence="2 3">DSM 16655</strain>
    </source>
</reference>
<name>A0ABT1CUL3_9HYPH</name>
<gene>
    <name evidence="2" type="ORF">GTW23_16975</name>
</gene>
<evidence type="ECO:0000259" key="1">
    <source>
        <dbReference type="Pfam" id="PF13460"/>
    </source>
</evidence>
<proteinExistence type="predicted"/>
<dbReference type="EMBL" id="JAAAML010000003">
    <property type="protein sequence ID" value="MCO6409878.1"/>
    <property type="molecule type" value="Genomic_DNA"/>
</dbReference>
<dbReference type="RefSeq" id="WP_252916652.1">
    <property type="nucleotide sequence ID" value="NZ_JAAAML010000003.1"/>
</dbReference>